<sequence length="76" mass="8638">MCAEIVPLFEDDGKWRVYEADPSRPVTGTEPCARGHVNLDQNTLAGTAYSNLIQNMRLIEKNPFYLTVPDYFDTVE</sequence>
<protein>
    <submittedName>
        <fullName evidence="1">Uncharacterized protein</fullName>
    </submittedName>
</protein>
<reference evidence="1 2" key="1">
    <citation type="submission" date="2017-09" db="EMBL/GenBank/DDBJ databases">
        <authorList>
            <person name="Zhang H."/>
            <person name="Hu S."/>
            <person name="Xu J."/>
            <person name="He Z."/>
        </authorList>
    </citation>
    <scope>NUCLEOTIDE SEQUENCE [LARGE SCALE GENOMIC DNA]</scope>
    <source>
        <strain evidence="1 2">TXX3120</strain>
    </source>
</reference>
<dbReference type="KEGG" id="sfug:CNQ36_00960"/>
<accession>A0A494UUL4</accession>
<proteinExistence type="predicted"/>
<gene>
    <name evidence="1" type="ORF">CNQ36_00960</name>
</gene>
<dbReference type="Proteomes" id="UP000282170">
    <property type="component" value="Chromosome"/>
</dbReference>
<dbReference type="EMBL" id="CP023407">
    <property type="protein sequence ID" value="AYL34121.1"/>
    <property type="molecule type" value="Genomic_DNA"/>
</dbReference>
<evidence type="ECO:0000313" key="2">
    <source>
        <dbReference type="Proteomes" id="UP000282170"/>
    </source>
</evidence>
<dbReference type="AlphaFoldDB" id="A0A494UUL4"/>
<evidence type="ECO:0000313" key="1">
    <source>
        <dbReference type="EMBL" id="AYL34121.1"/>
    </source>
</evidence>
<organism evidence="1 2">
    <name type="scientific">Streptomyces fungicidicus</name>
    <dbReference type="NCBI Taxonomy" id="68203"/>
    <lineage>
        <taxon>Bacteria</taxon>
        <taxon>Bacillati</taxon>
        <taxon>Actinomycetota</taxon>
        <taxon>Actinomycetes</taxon>
        <taxon>Kitasatosporales</taxon>
        <taxon>Streptomycetaceae</taxon>
        <taxon>Streptomyces</taxon>
    </lineage>
</organism>
<name>A0A494UUL4_9ACTN</name>
<keyword evidence="2" id="KW-1185">Reference proteome</keyword>